<dbReference type="PROSITE" id="PS50211">
    <property type="entry name" value="DENN"/>
    <property type="match status" value="1"/>
</dbReference>
<dbReference type="SMART" id="SM00801">
    <property type="entry name" value="dDENN"/>
    <property type="match status" value="1"/>
</dbReference>
<protein>
    <submittedName>
        <fullName evidence="5">DENN domain-containing protein 5B</fullName>
    </submittedName>
</protein>
<dbReference type="InterPro" id="IPR005113">
    <property type="entry name" value="uDENN_dom"/>
</dbReference>
<proteinExistence type="predicted"/>
<gene>
    <name evidence="5" type="primary">dennd5b_2</name>
    <name evidence="3" type="synonym">dennd5b_0</name>
    <name evidence="4" type="synonym">dennd5b_3</name>
    <name evidence="3" type="ORF">g.61375</name>
    <name evidence="5" type="ORF">g.61378</name>
    <name evidence="4" type="ORF">g.61384</name>
</gene>
<feature type="domain" description="UDENN" evidence="2">
    <location>
        <begin position="162"/>
        <end position="817"/>
    </location>
</feature>
<dbReference type="PANTHER" id="PTHR15288">
    <property type="entry name" value="DENN DOMAIN-CONTAINING PROTEIN 2"/>
    <property type="match status" value="1"/>
</dbReference>
<accession>A0A1D1XYC1</accession>
<feature type="compositionally biased region" description="Basic and acidic residues" evidence="1">
    <location>
        <begin position="1"/>
        <end position="12"/>
    </location>
</feature>
<dbReference type="Gene3D" id="3.30.450.200">
    <property type="match status" value="1"/>
</dbReference>
<dbReference type="InterPro" id="IPR043153">
    <property type="entry name" value="DENN_C"/>
</dbReference>
<dbReference type="InterPro" id="IPR005112">
    <property type="entry name" value="dDENN_dom"/>
</dbReference>
<dbReference type="Pfam" id="PF03456">
    <property type="entry name" value="uDENN"/>
    <property type="match status" value="1"/>
</dbReference>
<dbReference type="InterPro" id="IPR037516">
    <property type="entry name" value="Tripartite_DENN"/>
</dbReference>
<evidence type="ECO:0000313" key="4">
    <source>
        <dbReference type="EMBL" id="JAT46786.1"/>
    </source>
</evidence>
<organism evidence="5">
    <name type="scientific">Anthurium amnicola</name>
    <dbReference type="NCBI Taxonomy" id="1678845"/>
    <lineage>
        <taxon>Eukaryota</taxon>
        <taxon>Viridiplantae</taxon>
        <taxon>Streptophyta</taxon>
        <taxon>Embryophyta</taxon>
        <taxon>Tracheophyta</taxon>
        <taxon>Spermatophyta</taxon>
        <taxon>Magnoliopsida</taxon>
        <taxon>Liliopsida</taxon>
        <taxon>Araceae</taxon>
        <taxon>Pothoideae</taxon>
        <taxon>Potheae</taxon>
        <taxon>Anthurium</taxon>
    </lineage>
</organism>
<dbReference type="EMBL" id="GDJX01024807">
    <property type="protein sequence ID" value="JAT43129.1"/>
    <property type="molecule type" value="Transcribed_RNA"/>
</dbReference>
<evidence type="ECO:0000259" key="2">
    <source>
        <dbReference type="PROSITE" id="PS50211"/>
    </source>
</evidence>
<sequence>MEEVVKEVRDGQAAEAPGQERVADEAAVRAGGEASTTAESACQNSSSSCYSPIPRVRSIRHQRSSSFQRWRRQMQRVWRWGPASVREQGTKTSVNLEAMANQKRQWYQIHSQSRGYKQHKEPTSLFEHFFIVGLHSDSNMEAIEDAFAKRKTWESEVAKSEIFDLRKLQYHGRLPILEPQILFKYPPGKRLAMRERDLPAFCFPGGVEARLMERTPSMSDLNEVVFGQEHQSRDDLSFIFCLKAPDNATLYGVCLHVEEIVQKAPGILGALSPLTRASGKSSRFLVSAPRCYCILTRLPFFELHYEMLNSLIAQERLERITQLVNEMSLTDSSLRGVKDHDQVDEYIDSPSGGSSTNWVDFSIPVDGILGLTAPSSSLTSDKDISPFSFRVLEPESPESVVTSEASDFAYTKELDKDGQRSPLYFDDLASESSDSRCDSFERATGSYENGQISPTIYCSISRQFECLETVESVYSSVRGVRSDCEEDAANSKYEKVVSDEKVMEWAKANNNEELQIVCSYHSLPIPRRGSEIVFRPLEHLQPVKYSRSGVSALGLSGTYSDIELSYPSEIDEVNARLAAAEEALALSIWTTATICRALSLESILALFAGTLLEKQMVVICPNLGVLSATVLSLVPMIRPFEWQSLLLPVLPRKMLDFLDAPVPFIVGIQHKPADLKIKATNLIRVNVCKDQVKMCSLPPLPRHRELVSELNHVHARLSCENYIAKRHPVYRCSEVQAEAAKEFLNILRNYLESLCSNLRSNTITSVQSNRDRVSLLLKDSFIDSFPNRDRPFIKLFVDTQMFSVLSDSRLSIYENEAV</sequence>
<evidence type="ECO:0000256" key="1">
    <source>
        <dbReference type="SAM" id="MobiDB-lite"/>
    </source>
</evidence>
<dbReference type="InterPro" id="IPR051942">
    <property type="entry name" value="DENN_domain_containing_2"/>
</dbReference>
<dbReference type="Gene3D" id="3.40.50.11500">
    <property type="match status" value="1"/>
</dbReference>
<dbReference type="EMBL" id="GDJX01021150">
    <property type="protein sequence ID" value="JAT46786.1"/>
    <property type="molecule type" value="Transcribed_RNA"/>
</dbReference>
<name>A0A1D1XYC1_9ARAE</name>
<evidence type="ECO:0000313" key="3">
    <source>
        <dbReference type="EMBL" id="JAT43129.1"/>
    </source>
</evidence>
<dbReference type="AlphaFoldDB" id="A0A1D1XYC1"/>
<feature type="region of interest" description="Disordered" evidence="1">
    <location>
        <begin position="1"/>
        <end position="50"/>
    </location>
</feature>
<feature type="compositionally biased region" description="Low complexity" evidence="1">
    <location>
        <begin position="40"/>
        <end position="50"/>
    </location>
</feature>
<reference evidence="5" key="1">
    <citation type="submission" date="2015-07" db="EMBL/GenBank/DDBJ databases">
        <title>Transcriptome Assembly of Anthurium amnicola.</title>
        <authorList>
            <person name="Suzuki J."/>
        </authorList>
    </citation>
    <scope>NUCLEOTIDE SEQUENCE</scope>
</reference>
<dbReference type="SMART" id="SM00799">
    <property type="entry name" value="DENN"/>
    <property type="match status" value="1"/>
</dbReference>
<dbReference type="PANTHER" id="PTHR15288:SF0">
    <property type="entry name" value="UDENN DOMAIN-CONTAINING PROTEIN"/>
    <property type="match status" value="1"/>
</dbReference>
<dbReference type="InterPro" id="IPR001194">
    <property type="entry name" value="cDENN_dom"/>
</dbReference>
<dbReference type="Pfam" id="PF02141">
    <property type="entry name" value="DENN"/>
    <property type="match status" value="1"/>
</dbReference>
<evidence type="ECO:0000313" key="5">
    <source>
        <dbReference type="EMBL" id="JAT47395.1"/>
    </source>
</evidence>
<dbReference type="EMBL" id="GDJX01020541">
    <property type="protein sequence ID" value="JAT47395.1"/>
    <property type="molecule type" value="Transcribed_RNA"/>
</dbReference>